<dbReference type="InterPro" id="IPR015424">
    <property type="entry name" value="PyrdxlP-dep_Trfase"/>
</dbReference>
<accession>A0ABT5HL24</accession>
<dbReference type="Gene3D" id="3.40.640.10">
    <property type="entry name" value="Type I PLP-dependent aspartate aminotransferase-like (Major domain)"/>
    <property type="match status" value="1"/>
</dbReference>
<keyword evidence="2" id="KW-0663">Pyridoxal phosphate</keyword>
<evidence type="ECO:0000256" key="2">
    <source>
        <dbReference type="RuleBase" id="RU004508"/>
    </source>
</evidence>
<protein>
    <submittedName>
        <fullName evidence="3">UDP-4-amino-4, 6-dideoxy-N-acetyl-beta-L-altrosamine transaminase</fullName>
        <ecNumber evidence="3">2.6.1.92</ecNumber>
    </submittedName>
</protein>
<keyword evidence="3" id="KW-0032">Aminotransferase</keyword>
<dbReference type="NCBIfam" id="TIGR03588">
    <property type="entry name" value="PseC"/>
    <property type="match status" value="1"/>
</dbReference>
<evidence type="ECO:0000313" key="4">
    <source>
        <dbReference type="Proteomes" id="UP001218579"/>
    </source>
</evidence>
<evidence type="ECO:0000256" key="1">
    <source>
        <dbReference type="ARBA" id="ARBA00037999"/>
    </source>
</evidence>
<dbReference type="EMBL" id="JAQQKV010000002">
    <property type="protein sequence ID" value="MDC7676955.1"/>
    <property type="molecule type" value="Genomic_DNA"/>
</dbReference>
<reference evidence="3 4" key="1">
    <citation type="submission" date="2023-01" db="EMBL/GenBank/DDBJ databases">
        <title>Novel species of the genus Asticcacaulis isolated from rivers.</title>
        <authorList>
            <person name="Lu H."/>
        </authorList>
    </citation>
    <scope>NUCLEOTIDE SEQUENCE [LARGE SCALE GENOMIC DNA]</scope>
    <source>
        <strain evidence="3 4">LKC15W</strain>
    </source>
</reference>
<comment type="similarity">
    <text evidence="1 2">Belongs to the DegT/DnrJ/EryC1 family.</text>
</comment>
<keyword evidence="4" id="KW-1185">Reference proteome</keyword>
<keyword evidence="3" id="KW-0808">Transferase</keyword>
<comment type="caution">
    <text evidence="3">The sequence shown here is derived from an EMBL/GenBank/DDBJ whole genome shotgun (WGS) entry which is preliminary data.</text>
</comment>
<name>A0ABT5HL24_9CAUL</name>
<dbReference type="InterPro" id="IPR015421">
    <property type="entry name" value="PyrdxlP-dep_Trfase_major"/>
</dbReference>
<dbReference type="Pfam" id="PF01041">
    <property type="entry name" value="DegT_DnrJ_EryC1"/>
    <property type="match status" value="1"/>
</dbReference>
<dbReference type="SUPFAM" id="SSF53383">
    <property type="entry name" value="PLP-dependent transferases"/>
    <property type="match status" value="1"/>
</dbReference>
<dbReference type="InterPro" id="IPR015422">
    <property type="entry name" value="PyrdxlP-dep_Trfase_small"/>
</dbReference>
<dbReference type="InterPro" id="IPR020026">
    <property type="entry name" value="PseC"/>
</dbReference>
<proteinExistence type="inferred from homology"/>
<dbReference type="CDD" id="cd00616">
    <property type="entry name" value="AHBA_syn"/>
    <property type="match status" value="1"/>
</dbReference>
<dbReference type="PANTHER" id="PTHR30244">
    <property type="entry name" value="TRANSAMINASE"/>
    <property type="match status" value="1"/>
</dbReference>
<organism evidence="3 4">
    <name type="scientific">Asticcacaulis machinosus</name>
    <dbReference type="NCBI Taxonomy" id="2984211"/>
    <lineage>
        <taxon>Bacteria</taxon>
        <taxon>Pseudomonadati</taxon>
        <taxon>Pseudomonadota</taxon>
        <taxon>Alphaproteobacteria</taxon>
        <taxon>Caulobacterales</taxon>
        <taxon>Caulobacteraceae</taxon>
        <taxon>Asticcacaulis</taxon>
    </lineage>
</organism>
<dbReference type="PIRSF" id="PIRSF000390">
    <property type="entry name" value="PLP_StrS"/>
    <property type="match status" value="1"/>
</dbReference>
<dbReference type="InterPro" id="IPR000653">
    <property type="entry name" value="DegT/StrS_aminotransferase"/>
</dbReference>
<evidence type="ECO:0000313" key="3">
    <source>
        <dbReference type="EMBL" id="MDC7676955.1"/>
    </source>
</evidence>
<sequence length="401" mass="43557">MLSQPFLAYGRQSIDQSDIDHVVEALQSDFLTTGPWVERFERELAAYVGAKEAVVVANGTAALHLAMLALGVGPSDVVIVPSITFVASANCAAFCGAQVVFCDVDPLTGLMTDETFEDALKIVRCDYSELRFAGVVPVHYAGRAVALDQIAGRCAELDAFVVEDACHALGTLDKGVMVGACQYSQMAVFSFHPVKTLTTGEGGAITTNDTELARKLRALRSHGLEREPARFTGLGYGDDRDSGGWVYEMQALGYNYRLPDLNCALGVSQLQKMPHFAARRRRLVALYQSALTAARLPVSWTAPAAQTDPVFHLMAVQIDFRAIGKTRTEVMAELKARGVGTQVHYIPVHRQPYWQQHALGQRDLPGADAYYSQTLSLPLYPDMTDSDPAAVIAILKEVCGL</sequence>
<dbReference type="EC" id="2.6.1.92" evidence="3"/>
<dbReference type="Proteomes" id="UP001218579">
    <property type="component" value="Unassembled WGS sequence"/>
</dbReference>
<dbReference type="RefSeq" id="WP_272745269.1">
    <property type="nucleotide sequence ID" value="NZ_JAQQKV010000002.1"/>
</dbReference>
<dbReference type="Gene3D" id="3.90.1150.10">
    <property type="entry name" value="Aspartate Aminotransferase, domain 1"/>
    <property type="match status" value="1"/>
</dbReference>
<dbReference type="PANTHER" id="PTHR30244:SF34">
    <property type="entry name" value="DTDP-4-AMINO-4,6-DIDEOXYGALACTOSE TRANSAMINASE"/>
    <property type="match status" value="1"/>
</dbReference>
<dbReference type="GO" id="GO:0008483">
    <property type="term" value="F:transaminase activity"/>
    <property type="evidence" value="ECO:0007669"/>
    <property type="project" value="UniProtKB-KW"/>
</dbReference>
<gene>
    <name evidence="3" type="primary">pseC</name>
    <name evidence="3" type="ORF">PQU98_12480</name>
</gene>